<evidence type="ECO:0000313" key="2">
    <source>
        <dbReference type="Proteomes" id="UP000503640"/>
    </source>
</evidence>
<keyword evidence="2" id="KW-1185">Reference proteome</keyword>
<evidence type="ECO:0000313" key="1">
    <source>
        <dbReference type="EMBL" id="GEJ59094.1"/>
    </source>
</evidence>
<accession>A0A7I9VRM7</accession>
<dbReference type="AlphaFoldDB" id="A0A7I9VRM7"/>
<comment type="caution">
    <text evidence="1">The sequence shown here is derived from an EMBL/GenBank/DDBJ whole genome shotgun (WGS) entry which is preliminary data.</text>
</comment>
<sequence>MTPRTVAEHLADVRRGGRIAGADRIGEAAAGGLLVRVGLWVDGEGSVVRARYLATTCAALIAYAEAACALAEAPGAALPDAARLRRAVRGVHPIHHGRADLVALALARALQGSRQLAPTPEPT</sequence>
<gene>
    <name evidence="1" type="ORF">AMYX_38350</name>
</gene>
<evidence type="ECO:0008006" key="3">
    <source>
        <dbReference type="Google" id="ProtNLM"/>
    </source>
</evidence>
<reference evidence="2" key="1">
    <citation type="journal article" date="2020" name="Appl. Environ. Microbiol.">
        <title>Diazotrophic Anaeromyxobacter Isolates from Soils.</title>
        <authorList>
            <person name="Masuda Y."/>
            <person name="Yamanaka H."/>
            <person name="Xu Z.X."/>
            <person name="Shiratori Y."/>
            <person name="Aono T."/>
            <person name="Amachi S."/>
            <person name="Senoo K."/>
            <person name="Itoh H."/>
        </authorList>
    </citation>
    <scope>NUCLEOTIDE SEQUENCE [LARGE SCALE GENOMIC DNA]</scope>
    <source>
        <strain evidence="2">R267</strain>
    </source>
</reference>
<dbReference type="SUPFAM" id="SSF82649">
    <property type="entry name" value="SufE/NifU"/>
    <property type="match status" value="1"/>
</dbReference>
<proteinExistence type="predicted"/>
<protein>
    <recommendedName>
        <fullName evidence="3">NIF system FeS cluster assembly NifU N-terminal domain-containing protein</fullName>
    </recommendedName>
</protein>
<name>A0A7I9VRM7_9BACT</name>
<dbReference type="Proteomes" id="UP000503640">
    <property type="component" value="Unassembled WGS sequence"/>
</dbReference>
<dbReference type="EMBL" id="BJTG01000010">
    <property type="protein sequence ID" value="GEJ59094.1"/>
    <property type="molecule type" value="Genomic_DNA"/>
</dbReference>
<dbReference type="RefSeq" id="WP_176068264.1">
    <property type="nucleotide sequence ID" value="NZ_BJTG01000010.1"/>
</dbReference>
<organism evidence="1 2">
    <name type="scientific">Anaeromyxobacter diazotrophicus</name>
    <dbReference type="NCBI Taxonomy" id="2590199"/>
    <lineage>
        <taxon>Bacteria</taxon>
        <taxon>Pseudomonadati</taxon>
        <taxon>Myxococcota</taxon>
        <taxon>Myxococcia</taxon>
        <taxon>Myxococcales</taxon>
        <taxon>Cystobacterineae</taxon>
        <taxon>Anaeromyxobacteraceae</taxon>
        <taxon>Anaeromyxobacter</taxon>
    </lineage>
</organism>
<dbReference type="Gene3D" id="3.90.1010.10">
    <property type="match status" value="1"/>
</dbReference>